<dbReference type="SUPFAM" id="SSF56349">
    <property type="entry name" value="DNA breaking-rejoining enzymes"/>
    <property type="match status" value="1"/>
</dbReference>
<dbReference type="GO" id="GO:0003677">
    <property type="term" value="F:DNA binding"/>
    <property type="evidence" value="ECO:0007669"/>
    <property type="project" value="UniProtKB-KW"/>
</dbReference>
<sequence>MARTPKPWYREDRQAYFVTIRGTRHNLGPDKKDALRRFHELMAADEAPVPPPPESAARLTVGQVFEKYLDWCQQHRAPRTYEWARGHIQGFCDHLRTASTLPARDLRPFQVVEFVDSKKTWGPNQKRGAIVALTRPFNWASKLGYIETSPVRGIEKPQAEKRDSRMTPGDFERLVGFVKDQPFRDLLTFAYEAGCRPQEARKIEARHLQLDRYRVEIPPPEAKGKRRWRVIYLSAKAAEIVARLAAERPEGPLFLNVDGNPWKAQAVVCRFQRLLVKLAGAVEALPPLPRFDRRRYKDPLELAQARKDHQAKVVALRRKRAKLAREGDTRFAMYDIRHCFATRKLKEGHDPITVAALLGHKDGSMLCKHYEELSRDGDHLRQAVS</sequence>
<dbReference type="GO" id="GO:0015074">
    <property type="term" value="P:DNA integration"/>
    <property type="evidence" value="ECO:0007669"/>
    <property type="project" value="UniProtKB-KW"/>
</dbReference>
<dbReference type="PANTHER" id="PTHR30629:SF2">
    <property type="entry name" value="PROPHAGE INTEGRASE INTS-RELATED"/>
    <property type="match status" value="1"/>
</dbReference>
<dbReference type="Gene3D" id="1.10.150.130">
    <property type="match status" value="1"/>
</dbReference>
<evidence type="ECO:0000313" key="6">
    <source>
        <dbReference type="EMBL" id="QDU18926.1"/>
    </source>
</evidence>
<dbReference type="RefSeq" id="WP_145234549.1">
    <property type="nucleotide sequence ID" value="NZ_CP036273.1"/>
</dbReference>
<organism evidence="6 7">
    <name type="scientific">Urbifossiella limnaea</name>
    <dbReference type="NCBI Taxonomy" id="2528023"/>
    <lineage>
        <taxon>Bacteria</taxon>
        <taxon>Pseudomonadati</taxon>
        <taxon>Planctomycetota</taxon>
        <taxon>Planctomycetia</taxon>
        <taxon>Gemmatales</taxon>
        <taxon>Gemmataceae</taxon>
        <taxon>Urbifossiella</taxon>
    </lineage>
</organism>
<dbReference type="Gene3D" id="1.10.443.10">
    <property type="entry name" value="Intergrase catalytic core"/>
    <property type="match status" value="1"/>
</dbReference>
<dbReference type="OrthoDB" id="255290at2"/>
<dbReference type="InterPro" id="IPR050808">
    <property type="entry name" value="Phage_Integrase"/>
</dbReference>
<keyword evidence="2" id="KW-0229">DNA integration</keyword>
<dbReference type="InterPro" id="IPR010998">
    <property type="entry name" value="Integrase_recombinase_N"/>
</dbReference>
<dbReference type="PROSITE" id="PS51898">
    <property type="entry name" value="TYR_RECOMBINASE"/>
    <property type="match status" value="1"/>
</dbReference>
<dbReference type="GO" id="GO:0006310">
    <property type="term" value="P:DNA recombination"/>
    <property type="evidence" value="ECO:0007669"/>
    <property type="project" value="UniProtKB-KW"/>
</dbReference>
<keyword evidence="7" id="KW-1185">Reference proteome</keyword>
<dbReference type="Proteomes" id="UP000319576">
    <property type="component" value="Chromosome"/>
</dbReference>
<protein>
    <submittedName>
        <fullName evidence="6">Site-specific tyrosine recombinase XerC</fullName>
    </submittedName>
</protein>
<evidence type="ECO:0000256" key="4">
    <source>
        <dbReference type="ARBA" id="ARBA00023172"/>
    </source>
</evidence>
<gene>
    <name evidence="6" type="ORF">ETAA1_08230</name>
</gene>
<comment type="similarity">
    <text evidence="1">Belongs to the 'phage' integrase family.</text>
</comment>
<keyword evidence="3" id="KW-0238">DNA-binding</keyword>
<evidence type="ECO:0000256" key="1">
    <source>
        <dbReference type="ARBA" id="ARBA00008857"/>
    </source>
</evidence>
<dbReference type="InterPro" id="IPR011010">
    <property type="entry name" value="DNA_brk_join_enz"/>
</dbReference>
<dbReference type="InterPro" id="IPR013762">
    <property type="entry name" value="Integrase-like_cat_sf"/>
</dbReference>
<dbReference type="PANTHER" id="PTHR30629">
    <property type="entry name" value="PROPHAGE INTEGRASE"/>
    <property type="match status" value="1"/>
</dbReference>
<evidence type="ECO:0000259" key="5">
    <source>
        <dbReference type="PROSITE" id="PS51898"/>
    </source>
</evidence>
<keyword evidence="4" id="KW-0233">DNA recombination</keyword>
<name>A0A517XN73_9BACT</name>
<dbReference type="AlphaFoldDB" id="A0A517XN73"/>
<evidence type="ECO:0000256" key="3">
    <source>
        <dbReference type="ARBA" id="ARBA00023125"/>
    </source>
</evidence>
<dbReference type="InterPro" id="IPR002104">
    <property type="entry name" value="Integrase_catalytic"/>
</dbReference>
<feature type="domain" description="Tyr recombinase" evidence="5">
    <location>
        <begin position="161"/>
        <end position="385"/>
    </location>
</feature>
<dbReference type="KEGG" id="uli:ETAA1_08230"/>
<evidence type="ECO:0000256" key="2">
    <source>
        <dbReference type="ARBA" id="ARBA00022908"/>
    </source>
</evidence>
<proteinExistence type="inferred from homology"/>
<accession>A0A517XN73</accession>
<reference evidence="6 7" key="1">
    <citation type="submission" date="2019-02" db="EMBL/GenBank/DDBJ databases">
        <title>Deep-cultivation of Planctomycetes and their phenomic and genomic characterization uncovers novel biology.</title>
        <authorList>
            <person name="Wiegand S."/>
            <person name="Jogler M."/>
            <person name="Boedeker C."/>
            <person name="Pinto D."/>
            <person name="Vollmers J."/>
            <person name="Rivas-Marin E."/>
            <person name="Kohn T."/>
            <person name="Peeters S.H."/>
            <person name="Heuer A."/>
            <person name="Rast P."/>
            <person name="Oberbeckmann S."/>
            <person name="Bunk B."/>
            <person name="Jeske O."/>
            <person name="Meyerdierks A."/>
            <person name="Storesund J.E."/>
            <person name="Kallscheuer N."/>
            <person name="Luecker S."/>
            <person name="Lage O.M."/>
            <person name="Pohl T."/>
            <person name="Merkel B.J."/>
            <person name="Hornburger P."/>
            <person name="Mueller R.-W."/>
            <person name="Bruemmer F."/>
            <person name="Labrenz M."/>
            <person name="Spormann A.M."/>
            <person name="Op den Camp H."/>
            <person name="Overmann J."/>
            <person name="Amann R."/>
            <person name="Jetten M.S.M."/>
            <person name="Mascher T."/>
            <person name="Medema M.H."/>
            <person name="Devos D.P."/>
            <person name="Kaster A.-K."/>
            <person name="Ovreas L."/>
            <person name="Rohde M."/>
            <person name="Galperin M.Y."/>
            <person name="Jogler C."/>
        </authorList>
    </citation>
    <scope>NUCLEOTIDE SEQUENCE [LARGE SCALE GENOMIC DNA]</scope>
    <source>
        <strain evidence="6 7">ETA_A1</strain>
    </source>
</reference>
<dbReference type="EMBL" id="CP036273">
    <property type="protein sequence ID" value="QDU18926.1"/>
    <property type="molecule type" value="Genomic_DNA"/>
</dbReference>
<dbReference type="Pfam" id="PF00589">
    <property type="entry name" value="Phage_integrase"/>
    <property type="match status" value="2"/>
</dbReference>
<evidence type="ECO:0000313" key="7">
    <source>
        <dbReference type="Proteomes" id="UP000319576"/>
    </source>
</evidence>